<evidence type="ECO:0000313" key="2">
    <source>
        <dbReference type="Proteomes" id="UP000187012"/>
    </source>
</evidence>
<accession>A0A1N7RJZ5</accession>
<dbReference type="AlphaFoldDB" id="A0A1N7RJZ5"/>
<sequence>MRLVAILLPAVLACSHEGRGTVGRLFGRIVIDTRLSLTCSIFHFASAALVATSRNV</sequence>
<proteinExistence type="predicted"/>
<organism evidence="1 2">
    <name type="scientific">Paraburkholderia ribeironis</name>
    <dbReference type="NCBI Taxonomy" id="1247936"/>
    <lineage>
        <taxon>Bacteria</taxon>
        <taxon>Pseudomonadati</taxon>
        <taxon>Pseudomonadota</taxon>
        <taxon>Betaproteobacteria</taxon>
        <taxon>Burkholderiales</taxon>
        <taxon>Burkholderiaceae</taxon>
        <taxon>Paraburkholderia</taxon>
    </lineage>
</organism>
<dbReference type="STRING" id="1247936.BN2475_30052"/>
<dbReference type="Proteomes" id="UP000187012">
    <property type="component" value="Unassembled WGS sequence"/>
</dbReference>
<keyword evidence="2" id="KW-1185">Reference proteome</keyword>
<evidence type="ECO:0000313" key="1">
    <source>
        <dbReference type="EMBL" id="SIT35027.1"/>
    </source>
</evidence>
<dbReference type="EMBL" id="CYGX02000003">
    <property type="protein sequence ID" value="SIT35027.1"/>
    <property type="molecule type" value="Genomic_DNA"/>
</dbReference>
<reference evidence="1 2" key="1">
    <citation type="submission" date="2016-12" db="EMBL/GenBank/DDBJ databases">
        <authorList>
            <person name="Song W.-J."/>
            <person name="Kurnit D.M."/>
        </authorList>
    </citation>
    <scope>NUCLEOTIDE SEQUENCE [LARGE SCALE GENOMIC DNA]</scope>
    <source>
        <strain evidence="1 2">STM7296</strain>
    </source>
</reference>
<protein>
    <submittedName>
        <fullName evidence="1">Uncharacterized protein</fullName>
    </submittedName>
</protein>
<gene>
    <name evidence="1" type="ORF">BN2475_30052</name>
</gene>
<name>A0A1N7RJZ5_9BURK</name>